<proteinExistence type="predicted"/>
<evidence type="ECO:0000313" key="2">
    <source>
        <dbReference type="Proteomes" id="UP000051298"/>
    </source>
</evidence>
<name>A0A0P1FKY5_9RHOB</name>
<dbReference type="AlphaFoldDB" id="A0A0P1FKY5"/>
<dbReference type="Proteomes" id="UP000051298">
    <property type="component" value="Unassembled WGS sequence"/>
</dbReference>
<gene>
    <name evidence="1" type="ORF">THS5294_01140</name>
</gene>
<accession>A0A0P1FKY5</accession>
<reference evidence="1 2" key="1">
    <citation type="submission" date="2015-09" db="EMBL/GenBank/DDBJ databases">
        <authorList>
            <consortium name="Swine Surveillance"/>
        </authorList>
    </citation>
    <scope>NUCLEOTIDE SEQUENCE [LARGE SCALE GENOMIC DNA]</scope>
    <source>
        <strain evidence="1 2">CECT 5294</strain>
    </source>
</reference>
<dbReference type="RefSeq" id="WP_058122955.1">
    <property type="nucleotide sequence ID" value="NZ_CYRX01000011.1"/>
</dbReference>
<sequence>MKNVIIIKTSQNLRTFRRDFKALADTVRAADGKYVMYEVTPSATLPSIISKADFDRVVSAEMHGEPSAFSKRIAGGRFTQDRLDRAYGALARKALKNSIAEHGRSKILSRREYLDYYNLNIFRRH</sequence>
<organism evidence="1 2">
    <name type="scientific">Thalassobacter stenotrophicus</name>
    <dbReference type="NCBI Taxonomy" id="266809"/>
    <lineage>
        <taxon>Bacteria</taxon>
        <taxon>Pseudomonadati</taxon>
        <taxon>Pseudomonadota</taxon>
        <taxon>Alphaproteobacteria</taxon>
        <taxon>Rhodobacterales</taxon>
        <taxon>Roseobacteraceae</taxon>
        <taxon>Thalassobacter</taxon>
    </lineage>
</organism>
<dbReference type="EMBL" id="CYRX01000011">
    <property type="protein sequence ID" value="CUH59852.1"/>
    <property type="molecule type" value="Genomic_DNA"/>
</dbReference>
<protein>
    <submittedName>
        <fullName evidence="1">Uncharacterized protein</fullName>
    </submittedName>
</protein>
<evidence type="ECO:0000313" key="1">
    <source>
        <dbReference type="EMBL" id="CUH59852.1"/>
    </source>
</evidence>